<dbReference type="PROSITE" id="PS00630">
    <property type="entry name" value="IMP_2"/>
    <property type="match status" value="1"/>
</dbReference>
<comment type="catalytic activity">
    <reaction evidence="1 8">
        <text>a myo-inositol phosphate + H2O = myo-inositol + phosphate</text>
        <dbReference type="Rhea" id="RHEA:24056"/>
        <dbReference type="ChEBI" id="CHEBI:15377"/>
        <dbReference type="ChEBI" id="CHEBI:17268"/>
        <dbReference type="ChEBI" id="CHEBI:43474"/>
        <dbReference type="ChEBI" id="CHEBI:84139"/>
        <dbReference type="EC" id="3.1.3.25"/>
    </reaction>
</comment>
<dbReference type="STRING" id="1798664.A3C93_04030"/>
<dbReference type="PRINTS" id="PR00377">
    <property type="entry name" value="IMPHPHTASES"/>
</dbReference>
<keyword evidence="4 7" id="KW-0479">Metal-binding</keyword>
<feature type="binding site" evidence="7">
    <location>
        <position position="86"/>
    </location>
    <ligand>
        <name>Mg(2+)</name>
        <dbReference type="ChEBI" id="CHEBI:18420"/>
        <label>1</label>
        <note>catalytic</note>
    </ligand>
</feature>
<dbReference type="InterPro" id="IPR000760">
    <property type="entry name" value="Inositol_monophosphatase-like"/>
</dbReference>
<dbReference type="EC" id="3.1.3.25" evidence="8"/>
<dbReference type="GO" id="GO:0046854">
    <property type="term" value="P:phosphatidylinositol phosphate biosynthetic process"/>
    <property type="evidence" value="ECO:0007669"/>
    <property type="project" value="InterPro"/>
</dbReference>
<organism evidence="9 10">
    <name type="scientific">Candidatus Lloydbacteria bacterium RIFCSPHIGHO2_02_FULL_54_17</name>
    <dbReference type="NCBI Taxonomy" id="1798664"/>
    <lineage>
        <taxon>Bacteria</taxon>
        <taxon>Candidatus Lloydiibacteriota</taxon>
    </lineage>
</organism>
<dbReference type="AlphaFoldDB" id="A0A1G2DF74"/>
<evidence type="ECO:0000256" key="3">
    <source>
        <dbReference type="ARBA" id="ARBA00009759"/>
    </source>
</evidence>
<dbReference type="InterPro" id="IPR020583">
    <property type="entry name" value="Inositol_monoP_metal-BS"/>
</dbReference>
<reference evidence="9 10" key="1">
    <citation type="journal article" date="2016" name="Nat. Commun.">
        <title>Thousands of microbial genomes shed light on interconnected biogeochemical processes in an aquifer system.</title>
        <authorList>
            <person name="Anantharaman K."/>
            <person name="Brown C.T."/>
            <person name="Hug L.A."/>
            <person name="Sharon I."/>
            <person name="Castelle C.J."/>
            <person name="Probst A.J."/>
            <person name="Thomas B.C."/>
            <person name="Singh A."/>
            <person name="Wilkins M.J."/>
            <person name="Karaoz U."/>
            <person name="Brodie E.L."/>
            <person name="Williams K.H."/>
            <person name="Hubbard S.S."/>
            <person name="Banfield J.F."/>
        </authorList>
    </citation>
    <scope>NUCLEOTIDE SEQUENCE [LARGE SCALE GENOMIC DNA]</scope>
</reference>
<comment type="caution">
    <text evidence="9">The sequence shown here is derived from an EMBL/GenBank/DDBJ whole genome shotgun (WGS) entry which is preliminary data.</text>
</comment>
<proteinExistence type="inferred from homology"/>
<dbReference type="PANTHER" id="PTHR20854">
    <property type="entry name" value="INOSITOL MONOPHOSPHATASE"/>
    <property type="match status" value="1"/>
</dbReference>
<dbReference type="GO" id="GO:0046872">
    <property type="term" value="F:metal ion binding"/>
    <property type="evidence" value="ECO:0007669"/>
    <property type="project" value="UniProtKB-KW"/>
</dbReference>
<evidence type="ECO:0000313" key="9">
    <source>
        <dbReference type="EMBL" id="OGZ12285.1"/>
    </source>
</evidence>
<protein>
    <recommendedName>
        <fullName evidence="8">Inositol-1-monophosphatase</fullName>
        <ecNumber evidence="8">3.1.3.25</ecNumber>
    </recommendedName>
</protein>
<dbReference type="GO" id="GO:0008934">
    <property type="term" value="F:inositol monophosphate 1-phosphatase activity"/>
    <property type="evidence" value="ECO:0007669"/>
    <property type="project" value="InterPro"/>
</dbReference>
<evidence type="ECO:0000256" key="5">
    <source>
        <dbReference type="ARBA" id="ARBA00022801"/>
    </source>
</evidence>
<evidence type="ECO:0000256" key="1">
    <source>
        <dbReference type="ARBA" id="ARBA00001033"/>
    </source>
</evidence>
<dbReference type="GO" id="GO:0007165">
    <property type="term" value="P:signal transduction"/>
    <property type="evidence" value="ECO:0007669"/>
    <property type="project" value="TreeGrafter"/>
</dbReference>
<evidence type="ECO:0000256" key="7">
    <source>
        <dbReference type="PIRSR" id="PIRSR600760-2"/>
    </source>
</evidence>
<keyword evidence="6 7" id="KW-0460">Magnesium</keyword>
<dbReference type="Proteomes" id="UP000178636">
    <property type="component" value="Unassembled WGS sequence"/>
</dbReference>
<dbReference type="InterPro" id="IPR020550">
    <property type="entry name" value="Inositol_monophosphatase_CS"/>
</dbReference>
<comment type="cofactor">
    <cofactor evidence="2 7 8">
        <name>Mg(2+)</name>
        <dbReference type="ChEBI" id="CHEBI:18420"/>
    </cofactor>
</comment>
<feature type="binding site" evidence="7">
    <location>
        <position position="83"/>
    </location>
    <ligand>
        <name>Mg(2+)</name>
        <dbReference type="ChEBI" id="CHEBI:18420"/>
        <label>1</label>
        <note>catalytic</note>
    </ligand>
</feature>
<evidence type="ECO:0000256" key="4">
    <source>
        <dbReference type="ARBA" id="ARBA00022723"/>
    </source>
</evidence>
<dbReference type="PANTHER" id="PTHR20854:SF4">
    <property type="entry name" value="INOSITOL-1-MONOPHOSPHATASE-RELATED"/>
    <property type="match status" value="1"/>
</dbReference>
<dbReference type="GO" id="GO:0006020">
    <property type="term" value="P:inositol metabolic process"/>
    <property type="evidence" value="ECO:0007669"/>
    <property type="project" value="TreeGrafter"/>
</dbReference>
<sequence length="263" mass="28487">MDLDRRLSVAVLAAKAGGAVLKEYFETSIDHEEKEDRTFVTEADKRSEEVISGILKREYPDDDILGEESGRKDRKGEYLWVIDPLDGTANFMNAIPIFAVSLALMKGEDILVAAVYNPVTDSLFSAKKGGGAFWNEKALRVSGETTKNVIVTFGKSSKKEDAAGVNALFVAYQAYGFRVRHLGSAALELAYLARGGTEGFVNLGTKLWDYAGGALLVLEAGGKLTDLSGGPWTPSEHFFVASNGKIHATLLEETTKLGQNSRT</sequence>
<evidence type="ECO:0000256" key="2">
    <source>
        <dbReference type="ARBA" id="ARBA00001946"/>
    </source>
</evidence>
<feature type="binding site" evidence="7">
    <location>
        <position position="209"/>
    </location>
    <ligand>
        <name>Mg(2+)</name>
        <dbReference type="ChEBI" id="CHEBI:18420"/>
        <label>1</label>
        <note>catalytic</note>
    </ligand>
</feature>
<name>A0A1G2DF74_9BACT</name>
<dbReference type="FunFam" id="3.30.540.10:FF:000003">
    <property type="entry name" value="Inositol-1-monophosphatase"/>
    <property type="match status" value="1"/>
</dbReference>
<accession>A0A1G2DF74</accession>
<dbReference type="CDD" id="cd01639">
    <property type="entry name" value="IMPase"/>
    <property type="match status" value="1"/>
</dbReference>
<evidence type="ECO:0000256" key="8">
    <source>
        <dbReference type="RuleBase" id="RU364068"/>
    </source>
</evidence>
<evidence type="ECO:0000256" key="6">
    <source>
        <dbReference type="ARBA" id="ARBA00022842"/>
    </source>
</evidence>
<dbReference type="PROSITE" id="PS00629">
    <property type="entry name" value="IMP_1"/>
    <property type="match status" value="1"/>
</dbReference>
<dbReference type="EMBL" id="MHLO01000021">
    <property type="protein sequence ID" value="OGZ12285.1"/>
    <property type="molecule type" value="Genomic_DNA"/>
</dbReference>
<gene>
    <name evidence="9" type="ORF">A3C93_04030</name>
</gene>
<feature type="binding site" evidence="7">
    <location>
        <position position="67"/>
    </location>
    <ligand>
        <name>Mg(2+)</name>
        <dbReference type="ChEBI" id="CHEBI:18420"/>
        <label>1</label>
        <note>catalytic</note>
    </ligand>
</feature>
<dbReference type="Gene3D" id="3.30.540.10">
    <property type="entry name" value="Fructose-1,6-Bisphosphatase, subunit A, domain 1"/>
    <property type="match status" value="1"/>
</dbReference>
<dbReference type="SUPFAM" id="SSF56655">
    <property type="entry name" value="Carbohydrate phosphatase"/>
    <property type="match status" value="1"/>
</dbReference>
<dbReference type="Gene3D" id="3.40.190.80">
    <property type="match status" value="1"/>
</dbReference>
<dbReference type="Pfam" id="PF00459">
    <property type="entry name" value="Inositol_P"/>
    <property type="match status" value="1"/>
</dbReference>
<keyword evidence="5 8" id="KW-0378">Hydrolase</keyword>
<comment type="similarity">
    <text evidence="3 8">Belongs to the inositol monophosphatase superfamily.</text>
</comment>
<evidence type="ECO:0000313" key="10">
    <source>
        <dbReference type="Proteomes" id="UP000178636"/>
    </source>
</evidence>
<feature type="binding site" evidence="7">
    <location>
        <position position="85"/>
    </location>
    <ligand>
        <name>Mg(2+)</name>
        <dbReference type="ChEBI" id="CHEBI:18420"/>
        <label>1</label>
        <note>catalytic</note>
    </ligand>
</feature>
<dbReference type="InterPro" id="IPR033942">
    <property type="entry name" value="IMPase"/>
</dbReference>